<evidence type="ECO:0000313" key="4">
    <source>
        <dbReference type="Proteomes" id="UP000198882"/>
    </source>
</evidence>
<reference evidence="4" key="1">
    <citation type="submission" date="2016-10" db="EMBL/GenBank/DDBJ databases">
        <authorList>
            <person name="Varghese N."/>
            <person name="Submissions S."/>
        </authorList>
    </citation>
    <scope>NUCLEOTIDE SEQUENCE [LARGE SCALE GENOMIC DNA]</scope>
    <source>
        <strain evidence="4">B4,CECT 8067,JCM 17497</strain>
    </source>
</reference>
<dbReference type="Proteomes" id="UP000198882">
    <property type="component" value="Unassembled WGS sequence"/>
</dbReference>
<dbReference type="RefSeq" id="WP_245724308.1">
    <property type="nucleotide sequence ID" value="NZ_FNFE01000009.1"/>
</dbReference>
<gene>
    <name evidence="3" type="ORF">SAMN04515672_4517</name>
</gene>
<protein>
    <submittedName>
        <fullName evidence="3">Uncharacterized protein</fullName>
    </submittedName>
</protein>
<organism evidence="3 4">
    <name type="scientific">Natronorubrum texcoconense</name>
    <dbReference type="NCBI Taxonomy" id="1095776"/>
    <lineage>
        <taxon>Archaea</taxon>
        <taxon>Methanobacteriati</taxon>
        <taxon>Methanobacteriota</taxon>
        <taxon>Stenosarchaea group</taxon>
        <taxon>Halobacteria</taxon>
        <taxon>Halobacteriales</taxon>
        <taxon>Natrialbaceae</taxon>
        <taxon>Natronorubrum</taxon>
    </lineage>
</organism>
<proteinExistence type="predicted"/>
<evidence type="ECO:0000256" key="2">
    <source>
        <dbReference type="SAM" id="Phobius"/>
    </source>
</evidence>
<keyword evidence="2" id="KW-0472">Membrane</keyword>
<dbReference type="EMBL" id="FNFE01000009">
    <property type="protein sequence ID" value="SDL00419.1"/>
    <property type="molecule type" value="Genomic_DNA"/>
</dbReference>
<evidence type="ECO:0000256" key="1">
    <source>
        <dbReference type="SAM" id="MobiDB-lite"/>
    </source>
</evidence>
<accession>A0A1G9GI98</accession>
<keyword evidence="2" id="KW-1133">Transmembrane helix</keyword>
<dbReference type="AlphaFoldDB" id="A0A1G9GI98"/>
<sequence>MLGVWSEHVDELLYDGERVKRRVDLEGATFVVTNDRVLVFTEGGDGPNYWTVERPNVARVSIETEDSIAPLVWGSIVLFLALSVLLVAMTYDLASIADNFDVEGTTGIAGGALETVETLLTVFDLTVLAIGVLLLLIAAAFFVQYIGSRSRRLLLRVSGGDDISVPVSDDDLEAEREVDLQEAIAPGPGPIGSDAVVEADAGETGEQRGSTAPADETDVDADEARGPPDGTETDPTDDPEESG</sequence>
<evidence type="ECO:0000313" key="3">
    <source>
        <dbReference type="EMBL" id="SDL00419.1"/>
    </source>
</evidence>
<feature type="transmembrane region" description="Helical" evidence="2">
    <location>
        <begin position="68"/>
        <end position="91"/>
    </location>
</feature>
<dbReference type="STRING" id="1095776.SAMN04515672_4517"/>
<keyword evidence="4" id="KW-1185">Reference proteome</keyword>
<name>A0A1G9GI98_9EURY</name>
<feature type="compositionally biased region" description="Acidic residues" evidence="1">
    <location>
        <begin position="231"/>
        <end position="243"/>
    </location>
</feature>
<keyword evidence="2" id="KW-0812">Transmembrane</keyword>
<feature type="transmembrane region" description="Helical" evidence="2">
    <location>
        <begin position="125"/>
        <end position="146"/>
    </location>
</feature>
<feature type="region of interest" description="Disordered" evidence="1">
    <location>
        <begin position="183"/>
        <end position="243"/>
    </location>
</feature>